<dbReference type="InterPro" id="IPR013154">
    <property type="entry name" value="ADH-like_N"/>
</dbReference>
<dbReference type="GO" id="GO:0008270">
    <property type="term" value="F:zinc ion binding"/>
    <property type="evidence" value="ECO:0007669"/>
    <property type="project" value="InterPro"/>
</dbReference>
<keyword evidence="8" id="KW-0520">NAD</keyword>
<dbReference type="OrthoDB" id="9769198at2"/>
<evidence type="ECO:0000256" key="8">
    <source>
        <dbReference type="ARBA" id="ARBA00023027"/>
    </source>
</evidence>
<dbReference type="PANTHER" id="PTHR42940">
    <property type="entry name" value="ALCOHOL DEHYDROGENASE 1-RELATED"/>
    <property type="match status" value="1"/>
</dbReference>
<dbReference type="FunFam" id="3.40.50.720:FF:000039">
    <property type="entry name" value="Alcohol dehydrogenase AdhP"/>
    <property type="match status" value="1"/>
</dbReference>
<evidence type="ECO:0000313" key="14">
    <source>
        <dbReference type="Proteomes" id="UP000238916"/>
    </source>
</evidence>
<dbReference type="Pfam" id="PF00107">
    <property type="entry name" value="ADH_zinc_N"/>
    <property type="match status" value="1"/>
</dbReference>
<comment type="catalytic activity">
    <reaction evidence="10">
        <text>a primary alcohol + NAD(+) = an aldehyde + NADH + H(+)</text>
        <dbReference type="Rhea" id="RHEA:10736"/>
        <dbReference type="ChEBI" id="CHEBI:15378"/>
        <dbReference type="ChEBI" id="CHEBI:15734"/>
        <dbReference type="ChEBI" id="CHEBI:17478"/>
        <dbReference type="ChEBI" id="CHEBI:57540"/>
        <dbReference type="ChEBI" id="CHEBI:57945"/>
        <dbReference type="EC" id="1.1.1.1"/>
    </reaction>
</comment>
<reference evidence="14" key="1">
    <citation type="submission" date="2018-02" db="EMBL/GenBank/DDBJ databases">
        <authorList>
            <person name="Hausmann B."/>
        </authorList>
    </citation>
    <scope>NUCLEOTIDE SEQUENCE [LARGE SCALE GENOMIC DNA]</scope>
    <source>
        <strain evidence="14">Peat soil MAG SbF1</strain>
    </source>
</reference>
<evidence type="ECO:0000256" key="7">
    <source>
        <dbReference type="ARBA" id="ARBA00023002"/>
    </source>
</evidence>
<dbReference type="EC" id="1.1.1.1" evidence="3"/>
<organism evidence="13 14">
    <name type="scientific">Candidatus Desulfosporosinus infrequens</name>
    <dbReference type="NCBI Taxonomy" id="2043169"/>
    <lineage>
        <taxon>Bacteria</taxon>
        <taxon>Bacillati</taxon>
        <taxon>Bacillota</taxon>
        <taxon>Clostridia</taxon>
        <taxon>Eubacteriales</taxon>
        <taxon>Desulfitobacteriaceae</taxon>
        <taxon>Desulfosporosinus</taxon>
    </lineage>
</organism>
<dbReference type="PANTHER" id="PTHR42940:SF7">
    <property type="entry name" value="ALCOHOL DEHYDROGENASE-LIKE N-TERMINAL DOMAIN-CONTAINING PROTEIN"/>
    <property type="match status" value="1"/>
</dbReference>
<dbReference type="EMBL" id="OMOF01000082">
    <property type="protein sequence ID" value="SPF37051.1"/>
    <property type="molecule type" value="Genomic_DNA"/>
</dbReference>
<dbReference type="Proteomes" id="UP000238916">
    <property type="component" value="Unassembled WGS sequence"/>
</dbReference>
<feature type="domain" description="Enoyl reductase (ER)" evidence="12">
    <location>
        <begin position="13"/>
        <end position="313"/>
    </location>
</feature>
<dbReference type="InterPro" id="IPR020843">
    <property type="entry name" value="ER"/>
</dbReference>
<evidence type="ECO:0000256" key="11">
    <source>
        <dbReference type="RuleBase" id="RU361277"/>
    </source>
</evidence>
<protein>
    <recommendedName>
        <fullName evidence="4">Alcohol dehydrogenase</fullName>
        <ecNumber evidence="3">1.1.1.1</ecNumber>
    </recommendedName>
</protein>
<dbReference type="Gene3D" id="3.40.50.720">
    <property type="entry name" value="NAD(P)-binding Rossmann-like Domain"/>
    <property type="match status" value="1"/>
</dbReference>
<dbReference type="GO" id="GO:0004022">
    <property type="term" value="F:alcohol dehydrogenase (NAD+) activity"/>
    <property type="evidence" value="ECO:0007669"/>
    <property type="project" value="UniProtKB-EC"/>
</dbReference>
<evidence type="ECO:0000256" key="4">
    <source>
        <dbReference type="ARBA" id="ARBA00016352"/>
    </source>
</evidence>
<accession>A0A2U3KBM3</accession>
<comment type="similarity">
    <text evidence="2 11">Belongs to the zinc-containing alcohol dehydrogenase family.</text>
</comment>
<keyword evidence="7" id="KW-0560">Oxidoreductase</keyword>
<gene>
    <name evidence="13" type="ORF">SBF1_1720001</name>
</gene>
<dbReference type="Pfam" id="PF08240">
    <property type="entry name" value="ADH_N"/>
    <property type="match status" value="1"/>
</dbReference>
<keyword evidence="6 11" id="KW-0862">Zinc</keyword>
<evidence type="ECO:0000256" key="9">
    <source>
        <dbReference type="ARBA" id="ARBA00049164"/>
    </source>
</evidence>
<dbReference type="PROSITE" id="PS00059">
    <property type="entry name" value="ADH_ZINC"/>
    <property type="match status" value="1"/>
</dbReference>
<dbReference type="GO" id="GO:0005737">
    <property type="term" value="C:cytoplasm"/>
    <property type="evidence" value="ECO:0007669"/>
    <property type="project" value="TreeGrafter"/>
</dbReference>
<evidence type="ECO:0000256" key="10">
    <source>
        <dbReference type="ARBA" id="ARBA00049243"/>
    </source>
</evidence>
<dbReference type="SUPFAM" id="SSF51735">
    <property type="entry name" value="NAD(P)-binding Rossmann-fold domains"/>
    <property type="match status" value="1"/>
</dbReference>
<evidence type="ECO:0000256" key="1">
    <source>
        <dbReference type="ARBA" id="ARBA00001947"/>
    </source>
</evidence>
<sequence>MKSMKAIQVCAPGGDFELVQREIPEPSDGQVLVQVLACGVCHGDAIVKDGGSFINIEYPRIPGHEVIGIIGKLGPNVSDFKIGQRVGVGWPAGITYDGGFAEYMITRSEELILIPDELNEIEGAPLLCAGVTTFDALRNSGARPGDVVAIQGVGGLGHLAIQYAKRMGFKTVALSRGTDKQELALKLGAQVFIDTQSADVAQELQKLGGARVILATAPDNKAISQLINGLGFEGKLVIVAGVEGPVQIFGGQLLQGRRSIQGWVANGPDARKDAINFSLLTEVHPMIQTFSLEQVAVAYEKMMNAKVRFRAVLTMRSPEQ</sequence>
<dbReference type="Gene3D" id="3.90.180.10">
    <property type="entry name" value="Medium-chain alcohol dehydrogenases, catalytic domain"/>
    <property type="match status" value="1"/>
</dbReference>
<dbReference type="InterPro" id="IPR011032">
    <property type="entry name" value="GroES-like_sf"/>
</dbReference>
<dbReference type="AlphaFoldDB" id="A0A2U3KBM3"/>
<dbReference type="InterPro" id="IPR036291">
    <property type="entry name" value="NAD(P)-bd_dom_sf"/>
</dbReference>
<keyword evidence="5 11" id="KW-0479">Metal-binding</keyword>
<dbReference type="SUPFAM" id="SSF50129">
    <property type="entry name" value="GroES-like"/>
    <property type="match status" value="1"/>
</dbReference>
<comment type="cofactor">
    <cofactor evidence="1 11">
        <name>Zn(2+)</name>
        <dbReference type="ChEBI" id="CHEBI:29105"/>
    </cofactor>
</comment>
<dbReference type="InterPro" id="IPR002328">
    <property type="entry name" value="ADH_Zn_CS"/>
</dbReference>
<dbReference type="SMART" id="SM00829">
    <property type="entry name" value="PKS_ER"/>
    <property type="match status" value="1"/>
</dbReference>
<evidence type="ECO:0000256" key="2">
    <source>
        <dbReference type="ARBA" id="ARBA00008072"/>
    </source>
</evidence>
<evidence type="ECO:0000256" key="3">
    <source>
        <dbReference type="ARBA" id="ARBA00013190"/>
    </source>
</evidence>
<evidence type="ECO:0000313" key="13">
    <source>
        <dbReference type="EMBL" id="SPF37051.1"/>
    </source>
</evidence>
<evidence type="ECO:0000256" key="5">
    <source>
        <dbReference type="ARBA" id="ARBA00022723"/>
    </source>
</evidence>
<name>A0A2U3KBM3_9FIRM</name>
<evidence type="ECO:0000259" key="12">
    <source>
        <dbReference type="SMART" id="SM00829"/>
    </source>
</evidence>
<dbReference type="InterPro" id="IPR013149">
    <property type="entry name" value="ADH-like_C"/>
</dbReference>
<evidence type="ECO:0000256" key="6">
    <source>
        <dbReference type="ARBA" id="ARBA00022833"/>
    </source>
</evidence>
<comment type="catalytic activity">
    <reaction evidence="9">
        <text>a secondary alcohol + NAD(+) = a ketone + NADH + H(+)</text>
        <dbReference type="Rhea" id="RHEA:10740"/>
        <dbReference type="ChEBI" id="CHEBI:15378"/>
        <dbReference type="ChEBI" id="CHEBI:17087"/>
        <dbReference type="ChEBI" id="CHEBI:35681"/>
        <dbReference type="ChEBI" id="CHEBI:57540"/>
        <dbReference type="ChEBI" id="CHEBI:57945"/>
        <dbReference type="EC" id="1.1.1.1"/>
    </reaction>
</comment>
<proteinExistence type="inferred from homology"/>